<keyword evidence="2" id="KW-1185">Reference proteome</keyword>
<dbReference type="Proteomes" id="UP001241377">
    <property type="component" value="Unassembled WGS sequence"/>
</dbReference>
<comment type="caution">
    <text evidence="1">The sequence shown here is derived from an EMBL/GenBank/DDBJ whole genome shotgun (WGS) entry which is preliminary data.</text>
</comment>
<dbReference type="EMBL" id="JASBWR010000073">
    <property type="protein sequence ID" value="KAJ9098883.1"/>
    <property type="molecule type" value="Genomic_DNA"/>
</dbReference>
<protein>
    <submittedName>
        <fullName evidence="1">Uncharacterized protein</fullName>
    </submittedName>
</protein>
<evidence type="ECO:0000313" key="2">
    <source>
        <dbReference type="Proteomes" id="UP001241377"/>
    </source>
</evidence>
<name>A0ACC2VIH8_9TREE</name>
<proteinExistence type="predicted"/>
<gene>
    <name evidence="1" type="ORF">QFC19_006221</name>
</gene>
<evidence type="ECO:0000313" key="1">
    <source>
        <dbReference type="EMBL" id="KAJ9098883.1"/>
    </source>
</evidence>
<sequence>MSTTNDVFHSSQLNQSVSMMPYMMYPSTSVSSNGATDTSLSASSPNQHLNVQYYYPSSMMNMSWTQANMPRYMTQMPPVKMEPMDTDFTGPPAGHSATDPVGQHHPSNNHYPSTTLYTGRFNMQNNHLSTEAPVSRQRTFPIPNFAQADPMLTPTAMSFYAWQQQQRFVQQFAAGSGQHARPSPMINRGIMHSDSGAATTMALQDAVQPQVAVPGSVSGSGHRSTHPTGVSIAAHSRPTTPFPPFPSATMGLGSNATLYAAGTAYPPISMESMSDVKPATTAVAALSLREIQGSSETNSPRYCTLQDLADSESDSDGGDDDDDEDAAGFSDSEGEEEDQDGAATHGQDESSEGEEDEDDDDEDMESTSIKRGPVTSFLGSCPPATSNVRSEPVKSSTTAEADSRDRFIPTDLHQRTSARIAKQRISASCAAFQSRNNHSSSRSTAAAAFLPRSSSKSAAKTKRTAKPGIKAETVSPTTTSKRRRPTAVTSGATCRVPNPIPNFEINKKSRGRAVTTDPNAINSNIVHVCPVPACGACFKRREHVKRHIRGLHTEDKVGVCTAIETIPCFTLTSTIPLSLMAASSQDVKAPSLEETT</sequence>
<organism evidence="1 2">
    <name type="scientific">Naganishia cerealis</name>
    <dbReference type="NCBI Taxonomy" id="610337"/>
    <lineage>
        <taxon>Eukaryota</taxon>
        <taxon>Fungi</taxon>
        <taxon>Dikarya</taxon>
        <taxon>Basidiomycota</taxon>
        <taxon>Agaricomycotina</taxon>
        <taxon>Tremellomycetes</taxon>
        <taxon>Filobasidiales</taxon>
        <taxon>Filobasidiaceae</taxon>
        <taxon>Naganishia</taxon>
    </lineage>
</organism>
<accession>A0ACC2VIH8</accession>
<reference evidence="1" key="1">
    <citation type="submission" date="2023-04" db="EMBL/GenBank/DDBJ databases">
        <title>Draft Genome sequencing of Naganishia species isolated from polar environments using Oxford Nanopore Technology.</title>
        <authorList>
            <person name="Leo P."/>
            <person name="Venkateswaran K."/>
        </authorList>
    </citation>
    <scope>NUCLEOTIDE SEQUENCE</scope>
    <source>
        <strain evidence="1">MNA-CCFEE 5261</strain>
    </source>
</reference>